<dbReference type="Gene3D" id="3.10.350.10">
    <property type="entry name" value="LysM domain"/>
    <property type="match status" value="2"/>
</dbReference>
<evidence type="ECO:0000313" key="2">
    <source>
        <dbReference type="EMBL" id="VAX33993.1"/>
    </source>
</evidence>
<dbReference type="SMART" id="SM00257">
    <property type="entry name" value="LysM"/>
    <property type="match status" value="2"/>
</dbReference>
<dbReference type="PANTHER" id="PTHR37423">
    <property type="entry name" value="SOLUBLE LYTIC MUREIN TRANSGLYCOSYLASE-RELATED"/>
    <property type="match status" value="1"/>
</dbReference>
<feature type="domain" description="LysM" evidence="1">
    <location>
        <begin position="452"/>
        <end position="496"/>
    </location>
</feature>
<organism evidence="2">
    <name type="scientific">hydrothermal vent metagenome</name>
    <dbReference type="NCBI Taxonomy" id="652676"/>
    <lineage>
        <taxon>unclassified sequences</taxon>
        <taxon>metagenomes</taxon>
        <taxon>ecological metagenomes</taxon>
    </lineage>
</organism>
<reference evidence="2" key="1">
    <citation type="submission" date="2018-06" db="EMBL/GenBank/DDBJ databases">
        <authorList>
            <person name="Zhirakovskaya E."/>
        </authorList>
    </citation>
    <scope>NUCLEOTIDE SEQUENCE</scope>
</reference>
<sequence>MPFDNHTGSMTLKTGRSHNIAILLTLLLLSLILDQKSKAWGASVNETLLAGADQNVIAKVIGKLPLFGRTFNPLSVFSIEDTLLSISATELSPDLCRQSGLTTSGDTEVHLQETESPQVQEFVLLASYKDDDSARDRVDRHIYLYTTKKRKTFATWLQRSGRYLNTIKAILKENELPADLVYLPLIESGYSTDARSSAHAVGPWQFMQSTGKSYGLKTDYWRDERQDPIKSTVAAARYLKDLYNQFGSWSLALAAYNAGEGNIRRALRKSRSDNYWHIIRTRYLKRETRNYVSKFIAAGIIASEPDKYGFTDIDYHEPMKFEAAEIKSPVSLSFIAKCTGSTVKTIRGLNPELKRWCTPPDLKTYRVRVPDGTGKRFSECFNNATPEERMPKVPYIIKKGDTLWDLANSFHFTRKELYALNNGINPRRLRPGSIIFLPPTNGNYITDPRPKTPYIIKKGDTLWDIAKRLRITRKELYALNKEIKPERLRPGSIIYLPLKR</sequence>
<protein>
    <submittedName>
        <fullName evidence="2">Membrane-bound lytic murein transglycosylase D</fullName>
    </submittedName>
</protein>
<proteinExistence type="predicted"/>
<dbReference type="PANTHER" id="PTHR37423:SF2">
    <property type="entry name" value="MEMBRANE-BOUND LYTIC MUREIN TRANSGLYCOSYLASE C"/>
    <property type="match status" value="1"/>
</dbReference>
<dbReference type="CDD" id="cd00118">
    <property type="entry name" value="LysM"/>
    <property type="match status" value="2"/>
</dbReference>
<dbReference type="InterPro" id="IPR008258">
    <property type="entry name" value="Transglycosylase_SLT_dom_1"/>
</dbReference>
<dbReference type="Pfam" id="PF01464">
    <property type="entry name" value="SLT"/>
    <property type="match status" value="1"/>
</dbReference>
<dbReference type="PROSITE" id="PS51782">
    <property type="entry name" value="LYSM"/>
    <property type="match status" value="2"/>
</dbReference>
<dbReference type="AlphaFoldDB" id="A0A3B1DAX4"/>
<dbReference type="InterPro" id="IPR018392">
    <property type="entry name" value="LysM"/>
</dbReference>
<name>A0A3B1DAX4_9ZZZZ</name>
<feature type="domain" description="LysM" evidence="1">
    <location>
        <begin position="393"/>
        <end position="437"/>
    </location>
</feature>
<dbReference type="SUPFAM" id="SSF53955">
    <property type="entry name" value="Lysozyme-like"/>
    <property type="match status" value="1"/>
</dbReference>
<dbReference type="EMBL" id="UOGI01000233">
    <property type="protein sequence ID" value="VAX33993.1"/>
    <property type="molecule type" value="Genomic_DNA"/>
</dbReference>
<dbReference type="CDD" id="cd16894">
    <property type="entry name" value="MltD-like"/>
    <property type="match status" value="1"/>
</dbReference>
<dbReference type="SUPFAM" id="SSF54106">
    <property type="entry name" value="LysM domain"/>
    <property type="match status" value="2"/>
</dbReference>
<dbReference type="Pfam" id="PF01476">
    <property type="entry name" value="LysM"/>
    <property type="match status" value="2"/>
</dbReference>
<dbReference type="Gene3D" id="1.10.530.10">
    <property type="match status" value="1"/>
</dbReference>
<gene>
    <name evidence="2" type="ORF">MNBD_NITROSPIRAE03-87</name>
</gene>
<dbReference type="InterPro" id="IPR023346">
    <property type="entry name" value="Lysozyme-like_dom_sf"/>
</dbReference>
<dbReference type="InterPro" id="IPR036779">
    <property type="entry name" value="LysM_dom_sf"/>
</dbReference>
<accession>A0A3B1DAX4</accession>
<evidence type="ECO:0000259" key="1">
    <source>
        <dbReference type="PROSITE" id="PS51782"/>
    </source>
</evidence>